<gene>
    <name evidence="1" type="ORF">DDT42_00447</name>
</gene>
<dbReference type="AlphaFoldDB" id="A0A9E2BFE9"/>
<dbReference type="Proteomes" id="UP000811545">
    <property type="component" value="Unassembled WGS sequence"/>
</dbReference>
<name>A0A9E2BFE9_PSYF1</name>
<organism evidence="1 2">
    <name type="scientific">Psychracetigena formicireducens</name>
    <dbReference type="NCBI Taxonomy" id="2986056"/>
    <lineage>
        <taxon>Bacteria</taxon>
        <taxon>Bacillati</taxon>
        <taxon>Candidatus Lithacetigenota</taxon>
        <taxon>Candidatus Psychracetigena</taxon>
    </lineage>
</organism>
<sequence>MERIDNFVHNLLVRGIGRFLNKPQMPAGSIAAAELAARAVFNSNVAVTLTATQMVDSSILTSTPTASINFTTDIATNIVGALVGFQVGTWFDFTIINLAAATHIITLVAGTGVTLVGSVAIGPASSGTFRARVDSALAVTIFRI</sequence>
<proteinExistence type="predicted"/>
<accession>A0A9E2BFE9</accession>
<comment type="caution">
    <text evidence="1">The sequence shown here is derived from an EMBL/GenBank/DDBJ whole genome shotgun (WGS) entry which is preliminary data.</text>
</comment>
<reference evidence="1 2" key="1">
    <citation type="journal article" date="2021" name="bioRxiv">
        <title>Unique metabolic strategies in Hadean analogues reveal hints for primordial physiology.</title>
        <authorList>
            <person name="Nobu M.K."/>
            <person name="Nakai R."/>
            <person name="Tamazawa S."/>
            <person name="Mori H."/>
            <person name="Toyoda A."/>
            <person name="Ijiri A."/>
            <person name="Suzuki S."/>
            <person name="Kurokawa K."/>
            <person name="Kamagata Y."/>
            <person name="Tamaki H."/>
        </authorList>
    </citation>
    <scope>NUCLEOTIDE SEQUENCE [LARGE SCALE GENOMIC DNA]</scope>
    <source>
        <strain evidence="1">BS525</strain>
    </source>
</reference>
<evidence type="ECO:0000313" key="2">
    <source>
        <dbReference type="Proteomes" id="UP000811545"/>
    </source>
</evidence>
<protein>
    <submittedName>
        <fullName evidence="1">Uncharacterized protein</fullName>
    </submittedName>
</protein>
<evidence type="ECO:0000313" key="1">
    <source>
        <dbReference type="EMBL" id="MBT9144605.1"/>
    </source>
</evidence>
<dbReference type="EMBL" id="QLTW01000013">
    <property type="protein sequence ID" value="MBT9144605.1"/>
    <property type="molecule type" value="Genomic_DNA"/>
</dbReference>